<protein>
    <submittedName>
        <fullName evidence="2">Glycosyltransferase (Probably involved in cell wall biogenesis)</fullName>
    </submittedName>
</protein>
<dbReference type="InterPro" id="IPR029044">
    <property type="entry name" value="Nucleotide-diphossugar_trans"/>
</dbReference>
<dbReference type="EMBL" id="ASSJ01000008">
    <property type="protein sequence ID" value="ERN42678.1"/>
    <property type="molecule type" value="Genomic_DNA"/>
</dbReference>
<dbReference type="RefSeq" id="WP_022604419.1">
    <property type="nucleotide sequence ID" value="NZ_ASSJ01000008.1"/>
</dbReference>
<dbReference type="STRING" id="582515.KR51_00005170"/>
<feature type="transmembrane region" description="Helical" evidence="1">
    <location>
        <begin position="331"/>
        <end position="352"/>
    </location>
</feature>
<gene>
    <name evidence="2" type="ORF">KR51_00005170</name>
</gene>
<accession>U5DDU2</accession>
<dbReference type="Gene3D" id="3.90.550.10">
    <property type="entry name" value="Spore Coat Polysaccharide Biosynthesis Protein SpsA, Chain A"/>
    <property type="match status" value="1"/>
</dbReference>
<feature type="transmembrane region" description="Helical" evidence="1">
    <location>
        <begin position="359"/>
        <end position="377"/>
    </location>
</feature>
<reference evidence="2 3" key="1">
    <citation type="submission" date="2013-05" db="EMBL/GenBank/DDBJ databases">
        <title>Draft genome sequence of Rubidibacter lacunae KORDI 51-2.</title>
        <authorList>
            <person name="Choi D.H."/>
            <person name="Noh J.H."/>
            <person name="Kwon K.-K."/>
            <person name="Lee J.-H."/>
            <person name="Ryu J.-Y."/>
        </authorList>
    </citation>
    <scope>NUCLEOTIDE SEQUENCE [LARGE SCALE GENOMIC DNA]</scope>
    <source>
        <strain evidence="2 3">KORDI 51-2</strain>
    </source>
</reference>
<dbReference type="AlphaFoldDB" id="U5DDU2"/>
<dbReference type="CDD" id="cd06438">
    <property type="entry name" value="EpsO_like"/>
    <property type="match status" value="1"/>
</dbReference>
<keyword evidence="1" id="KW-1133">Transmembrane helix</keyword>
<comment type="caution">
    <text evidence="2">The sequence shown here is derived from an EMBL/GenBank/DDBJ whole genome shotgun (WGS) entry which is preliminary data.</text>
</comment>
<dbReference type="InterPro" id="IPR050256">
    <property type="entry name" value="Glycosyltransferase_2"/>
</dbReference>
<keyword evidence="3" id="KW-1185">Reference proteome</keyword>
<dbReference type="PANTHER" id="PTHR48090:SF6">
    <property type="entry name" value="SLR5056 PROTEIN"/>
    <property type="match status" value="1"/>
</dbReference>
<feature type="transmembrane region" description="Helical" evidence="1">
    <location>
        <begin position="389"/>
        <end position="409"/>
    </location>
</feature>
<dbReference type="eggNOG" id="COG1215">
    <property type="taxonomic scope" value="Bacteria"/>
</dbReference>
<keyword evidence="1" id="KW-0472">Membrane</keyword>
<dbReference type="Proteomes" id="UP000016960">
    <property type="component" value="Unassembled WGS sequence"/>
</dbReference>
<sequence>MVGFLKRRRWLATLALLSLVVAGLYVIPEGMLLGIALVLAVPCTTIAVECSAALAASRSGHPREENAPDEDEDKSDLRYTVIVPAHNEATIIERTLAELPVGATLVIADNCTDSTAEIARNAGFQVLERHSTDTRGKGFAIEYGLRYLESDPPEAIVIIDADCRVAPGAIAQIARRALATKRPVQSLYLLDSPASPSPTAAVSAFAFLVKNRIRPMGLAFLGLPCLLQGSGMAFPWESFAKARLVGNCIVEDIQFGIDLAIAGTSPLFCSQARVTGLLPSTGAAAQSQRTRWEHGHMQTILTQSPRLLRAAITQRRLDLLALALEVSVPPLSLLGLLWAAGLGLAIAGGFWLKFWLPAVLLGAQGVLMGVAVLSTWAQFGRDRLPLRTLLSLPLYLFWKVPLYLSFVFTPQQQWIRTPRDREVENR</sequence>
<organism evidence="2 3">
    <name type="scientific">Rubidibacter lacunae KORDI 51-2</name>
    <dbReference type="NCBI Taxonomy" id="582515"/>
    <lineage>
        <taxon>Bacteria</taxon>
        <taxon>Bacillati</taxon>
        <taxon>Cyanobacteriota</taxon>
        <taxon>Cyanophyceae</taxon>
        <taxon>Oscillatoriophycideae</taxon>
        <taxon>Chroococcales</taxon>
        <taxon>Aphanothecaceae</taxon>
        <taxon>Rubidibacter</taxon>
    </lineage>
</organism>
<dbReference type="OrthoDB" id="9797391at2"/>
<keyword evidence="2" id="KW-0808">Transferase</keyword>
<name>U5DDU2_9CHRO</name>
<dbReference type="Pfam" id="PF13641">
    <property type="entry name" value="Glyco_tranf_2_3"/>
    <property type="match status" value="1"/>
</dbReference>
<dbReference type="InParanoid" id="U5DDU2"/>
<dbReference type="SUPFAM" id="SSF53448">
    <property type="entry name" value="Nucleotide-diphospho-sugar transferases"/>
    <property type="match status" value="1"/>
</dbReference>
<dbReference type="GO" id="GO:0016740">
    <property type="term" value="F:transferase activity"/>
    <property type="evidence" value="ECO:0007669"/>
    <property type="project" value="UniProtKB-KW"/>
</dbReference>
<evidence type="ECO:0000313" key="3">
    <source>
        <dbReference type="Proteomes" id="UP000016960"/>
    </source>
</evidence>
<evidence type="ECO:0000256" key="1">
    <source>
        <dbReference type="SAM" id="Phobius"/>
    </source>
</evidence>
<keyword evidence="1" id="KW-0812">Transmembrane</keyword>
<evidence type="ECO:0000313" key="2">
    <source>
        <dbReference type="EMBL" id="ERN42678.1"/>
    </source>
</evidence>
<proteinExistence type="predicted"/>
<dbReference type="PANTHER" id="PTHR48090">
    <property type="entry name" value="UNDECAPRENYL-PHOSPHATE 4-DEOXY-4-FORMAMIDO-L-ARABINOSE TRANSFERASE-RELATED"/>
    <property type="match status" value="1"/>
</dbReference>